<sequence length="86" mass="9906">MEFLHTRKYLGPGQSVEVDCDTQCNVMLTDDHNFTRFKSRSTHTYFGGHRKFFPTVLTPPHAGWWNITIDLDGRAATIRHSITIRG</sequence>
<accession>A0ABX1VDE1</accession>
<dbReference type="SUPFAM" id="SSF141099">
    <property type="entry name" value="Atu1913-like"/>
    <property type="match status" value="1"/>
</dbReference>
<dbReference type="InterPro" id="IPR036488">
    <property type="entry name" value="DUF1883-like_sf"/>
</dbReference>
<keyword evidence="3" id="KW-1185">Reference proteome</keyword>
<organism evidence="2 3">
    <name type="scientific">Alienimonas chondri</name>
    <dbReference type="NCBI Taxonomy" id="2681879"/>
    <lineage>
        <taxon>Bacteria</taxon>
        <taxon>Pseudomonadati</taxon>
        <taxon>Planctomycetota</taxon>
        <taxon>Planctomycetia</taxon>
        <taxon>Planctomycetales</taxon>
        <taxon>Planctomycetaceae</taxon>
        <taxon>Alienimonas</taxon>
    </lineage>
</organism>
<dbReference type="InterPro" id="IPR015073">
    <property type="entry name" value="DUF1883"/>
</dbReference>
<name>A0ABX1VDE1_9PLAN</name>
<protein>
    <recommendedName>
        <fullName evidence="1">DUF1883 domain-containing protein</fullName>
    </recommendedName>
</protein>
<evidence type="ECO:0000313" key="2">
    <source>
        <dbReference type="EMBL" id="NNJ26124.1"/>
    </source>
</evidence>
<dbReference type="Pfam" id="PF08980">
    <property type="entry name" value="DUF1883"/>
    <property type="match status" value="1"/>
</dbReference>
<reference evidence="2 3" key="1">
    <citation type="journal article" date="2020" name="Syst. Appl. Microbiol.">
        <title>Alienimonas chondri sp. nov., a novel planctomycete isolated from the biofilm of the red alga Chondrus crispus.</title>
        <authorList>
            <person name="Vitorino I."/>
            <person name="Albuquerque L."/>
            <person name="Wiegand S."/>
            <person name="Kallscheuer N."/>
            <person name="da Costa M.S."/>
            <person name="Lobo-da-Cunha A."/>
            <person name="Jogler C."/>
            <person name="Lage O.M."/>
        </authorList>
    </citation>
    <scope>NUCLEOTIDE SEQUENCE [LARGE SCALE GENOMIC DNA]</scope>
    <source>
        <strain evidence="2 3">LzC2</strain>
    </source>
</reference>
<dbReference type="EMBL" id="WTPX01000063">
    <property type="protein sequence ID" value="NNJ26124.1"/>
    <property type="molecule type" value="Genomic_DNA"/>
</dbReference>
<evidence type="ECO:0000313" key="3">
    <source>
        <dbReference type="Proteomes" id="UP000609651"/>
    </source>
</evidence>
<dbReference type="Gene3D" id="4.10.1210.10">
    <property type="entry name" value="Atu1913-like"/>
    <property type="match status" value="1"/>
</dbReference>
<comment type="caution">
    <text evidence="2">The sequence shown here is derived from an EMBL/GenBank/DDBJ whole genome shotgun (WGS) entry which is preliminary data.</text>
</comment>
<feature type="domain" description="DUF1883" evidence="1">
    <location>
        <begin position="1"/>
        <end position="83"/>
    </location>
</feature>
<dbReference type="Proteomes" id="UP000609651">
    <property type="component" value="Unassembled WGS sequence"/>
</dbReference>
<dbReference type="RefSeq" id="WP_171186881.1">
    <property type="nucleotide sequence ID" value="NZ_WTPX01000063.1"/>
</dbReference>
<proteinExistence type="predicted"/>
<gene>
    <name evidence="2" type="ORF">LzC2_22040</name>
</gene>
<evidence type="ECO:0000259" key="1">
    <source>
        <dbReference type="Pfam" id="PF08980"/>
    </source>
</evidence>